<evidence type="ECO:0000256" key="2">
    <source>
        <dbReference type="ARBA" id="ARBA00022741"/>
    </source>
</evidence>
<gene>
    <name evidence="11" type="ORF">CF386_01495</name>
</gene>
<organism evidence="11 12">
    <name type="scientific">Paraphotobacterium marinum</name>
    <dbReference type="NCBI Taxonomy" id="1755811"/>
    <lineage>
        <taxon>Bacteria</taxon>
        <taxon>Pseudomonadati</taxon>
        <taxon>Pseudomonadota</taxon>
        <taxon>Gammaproteobacteria</taxon>
        <taxon>Vibrionales</taxon>
        <taxon>Vibrionaceae</taxon>
        <taxon>Paraphotobacterium</taxon>
    </lineage>
</organism>
<keyword evidence="8" id="KW-0238">DNA-binding</keyword>
<keyword evidence="1" id="KW-0540">Nuclease</keyword>
<name>A0A220VC93_9GAMM</name>
<protein>
    <recommendedName>
        <fullName evidence="10">RecC C-terminal domain-containing protein</fullName>
    </recommendedName>
</protein>
<dbReference type="GO" id="GO:0003677">
    <property type="term" value="F:DNA binding"/>
    <property type="evidence" value="ECO:0007669"/>
    <property type="project" value="UniProtKB-KW"/>
</dbReference>
<dbReference type="KEGG" id="pmai:CF386_01495"/>
<dbReference type="Gene3D" id="1.10.486.10">
    <property type="entry name" value="PCRA, domain 4"/>
    <property type="match status" value="1"/>
</dbReference>
<keyword evidence="12" id="KW-1185">Reference proteome</keyword>
<feature type="domain" description="RecC C-terminal" evidence="10">
    <location>
        <begin position="703"/>
        <end position="909"/>
    </location>
</feature>
<dbReference type="RefSeq" id="WP_089072746.1">
    <property type="nucleotide sequence ID" value="NZ_CP022355.1"/>
</dbReference>
<evidence type="ECO:0000256" key="7">
    <source>
        <dbReference type="ARBA" id="ARBA00022840"/>
    </source>
</evidence>
<sequence>MINFVYSNDTSVLENLLIEMSKRQMQSNLKKFIITGKVDRDIIQEIKKNTKIDKIDIVHLSNELNICENLFLFLSKENNIELVEWEKTFFWLYSVIEKLTGDTFENLRYLNNLVDSFKELDSEEKTNHEISNSLLHFNSFEKKLNQRTLYEKVSLQLYQQNIFTNQKILKKLKKIITPEFIDKYNVNIFLPSKISLIEAETLKFLSKFITINIFFQCPTKEISMYLDYGDTSNADNFILSKFKQKYINTFNNIANIPLNEITAFVHFSPVKSRLEELKNNLLHNNDNDIKNASFNNGNKVHENILIKSYDSKKNEVQGLKQKLLEFKSTSGFDYTDIVVYVCDLNSYSSIIKGLFLGDTAFKDADIQILKEKKLNQNSEIQLYLKLLKIIHSNCTIDDFLNIIESSQIKLKFLFSDLDLNLIRKIIKENKISEGISNDISVHNSFTDEHGFLFGLDRALKKLFHPSKIFNISRNEQILLSGVFDRLYYFLRLLLKYQRIFNYKRTLTEWTSILEKIAVDFFSHEDDNLEYINIHNLIEECHCYYQPTIKTYKFSFKVILFVLDKMSNNKIKEKVPVGKKILFCDFHSDITFQKKTICCLGFDNYDNQSFPNNDLYSDNKIIDVILSAQDYLYISYIKRKKTKLNLPIQLLNYLQFYMSKKSLHKTRKDNNQLISASFKNSISFQLEKIKGKNIKTTVKPNHLELDYSELVRILPSPIKFYLRRKLYFQPESIYKNIISKDDLMITLKEETKISEFIFNEVLNKKRLDVNTVFKMLVDSGHFVDCNYNKNIIKATYLKVRSLLSKKKYCLENFKTIKLEKLNLFHENQAIILNSVVLRLYDNHIVDFNFKDLKYNKLSYKISIINWINHLIYNAFIEEKDTFIIFYDNTFIIDKVQSIKAKKILYELISYSIDFSNSKIQMPLEYLYDHYDSKNTCALLSDDFISKFIEDISFEHKDNLNLKENLKMSNFSFYFKGIDKEELKKNIDRAFEFIKVMQVHIHKAKRGFD</sequence>
<keyword evidence="3" id="KW-0227">DNA damage</keyword>
<dbReference type="EMBL" id="CP022355">
    <property type="protein sequence ID" value="ASK77836.1"/>
    <property type="molecule type" value="Genomic_DNA"/>
</dbReference>
<keyword evidence="4" id="KW-0378">Hydrolase</keyword>
<dbReference type="SUPFAM" id="SSF52980">
    <property type="entry name" value="Restriction endonuclease-like"/>
    <property type="match status" value="1"/>
</dbReference>
<dbReference type="Proteomes" id="UP000242175">
    <property type="component" value="Chromosome large"/>
</dbReference>
<keyword evidence="2" id="KW-0547">Nucleotide-binding</keyword>
<keyword evidence="9" id="KW-0234">DNA repair</keyword>
<reference evidence="11 12" key="1">
    <citation type="journal article" date="2016" name="Int. J. Syst. Evol. Microbiol.">
        <title>Paraphotobacterium marinum gen. nov., sp. nov., a member of the family Vibrionaceae, isolated from surface seawater.</title>
        <authorList>
            <person name="Huang Z."/>
            <person name="Dong C."/>
            <person name="Shao Z."/>
        </authorList>
    </citation>
    <scope>NUCLEOTIDE SEQUENCE [LARGE SCALE GENOMIC DNA]</scope>
    <source>
        <strain evidence="11 12">NSCS20N07D</strain>
    </source>
</reference>
<dbReference type="InterPro" id="IPR027417">
    <property type="entry name" value="P-loop_NTPase"/>
</dbReference>
<dbReference type="GO" id="GO:0004386">
    <property type="term" value="F:helicase activity"/>
    <property type="evidence" value="ECO:0007669"/>
    <property type="project" value="UniProtKB-KW"/>
</dbReference>
<dbReference type="InterPro" id="IPR011335">
    <property type="entry name" value="Restrct_endonuc-II-like"/>
</dbReference>
<keyword evidence="7" id="KW-0067">ATP-binding</keyword>
<evidence type="ECO:0000313" key="11">
    <source>
        <dbReference type="EMBL" id="ASK77836.1"/>
    </source>
</evidence>
<evidence type="ECO:0000259" key="10">
    <source>
        <dbReference type="Pfam" id="PF17946"/>
    </source>
</evidence>
<dbReference type="GO" id="GO:0005524">
    <property type="term" value="F:ATP binding"/>
    <property type="evidence" value="ECO:0007669"/>
    <property type="project" value="UniProtKB-KW"/>
</dbReference>
<evidence type="ECO:0000256" key="9">
    <source>
        <dbReference type="ARBA" id="ARBA00023204"/>
    </source>
</evidence>
<evidence type="ECO:0000256" key="1">
    <source>
        <dbReference type="ARBA" id="ARBA00022722"/>
    </source>
</evidence>
<accession>A0A220VC93</accession>
<dbReference type="GO" id="GO:0004527">
    <property type="term" value="F:exonuclease activity"/>
    <property type="evidence" value="ECO:0007669"/>
    <property type="project" value="UniProtKB-KW"/>
</dbReference>
<dbReference type="PANTHER" id="PTHR30591:SF1">
    <property type="entry name" value="RECBCD ENZYME SUBUNIT RECC"/>
    <property type="match status" value="1"/>
</dbReference>
<evidence type="ECO:0000313" key="12">
    <source>
        <dbReference type="Proteomes" id="UP000242175"/>
    </source>
</evidence>
<keyword evidence="5" id="KW-0347">Helicase</keyword>
<dbReference type="AlphaFoldDB" id="A0A220VC93"/>
<proteinExistence type="predicted"/>
<evidence type="ECO:0000256" key="5">
    <source>
        <dbReference type="ARBA" id="ARBA00022806"/>
    </source>
</evidence>
<evidence type="ECO:0000256" key="6">
    <source>
        <dbReference type="ARBA" id="ARBA00022839"/>
    </source>
</evidence>
<evidence type="ECO:0000256" key="4">
    <source>
        <dbReference type="ARBA" id="ARBA00022801"/>
    </source>
</evidence>
<dbReference type="SUPFAM" id="SSF52540">
    <property type="entry name" value="P-loop containing nucleoside triphosphate hydrolases"/>
    <property type="match status" value="1"/>
</dbReference>
<dbReference type="InterPro" id="IPR041500">
    <property type="entry name" value="RecC_C"/>
</dbReference>
<dbReference type="GO" id="GO:0006310">
    <property type="term" value="P:DNA recombination"/>
    <property type="evidence" value="ECO:0007669"/>
    <property type="project" value="TreeGrafter"/>
</dbReference>
<evidence type="ECO:0000256" key="8">
    <source>
        <dbReference type="ARBA" id="ARBA00023125"/>
    </source>
</evidence>
<evidence type="ECO:0000256" key="3">
    <source>
        <dbReference type="ARBA" id="ARBA00022763"/>
    </source>
</evidence>
<dbReference type="GO" id="GO:0006281">
    <property type="term" value="P:DNA repair"/>
    <property type="evidence" value="ECO:0007669"/>
    <property type="project" value="UniProtKB-KW"/>
</dbReference>
<dbReference type="Pfam" id="PF17946">
    <property type="entry name" value="RecC_C"/>
    <property type="match status" value="1"/>
</dbReference>
<dbReference type="OrthoDB" id="9762834at2"/>
<dbReference type="PANTHER" id="PTHR30591">
    <property type="entry name" value="RECBCD ENZYME SUBUNIT RECC"/>
    <property type="match status" value="1"/>
</dbReference>
<keyword evidence="6" id="KW-0269">Exonuclease</keyword>